<dbReference type="Pfam" id="PF12724">
    <property type="entry name" value="Flavodoxin_5"/>
    <property type="match status" value="1"/>
</dbReference>
<evidence type="ECO:0000313" key="3">
    <source>
        <dbReference type="Proteomes" id="UP001285352"/>
    </source>
</evidence>
<dbReference type="InterPro" id="IPR026816">
    <property type="entry name" value="Flavodoxin_dom"/>
</dbReference>
<feature type="domain" description="Flavodoxin-like" evidence="1">
    <location>
        <begin position="3"/>
        <end position="163"/>
    </location>
</feature>
<organism evidence="2 3">
    <name type="scientific">Lentzea sokolovensis</name>
    <dbReference type="NCBI Taxonomy" id="3095429"/>
    <lineage>
        <taxon>Bacteria</taxon>
        <taxon>Bacillati</taxon>
        <taxon>Actinomycetota</taxon>
        <taxon>Actinomycetes</taxon>
        <taxon>Pseudonocardiales</taxon>
        <taxon>Pseudonocardiaceae</taxon>
        <taxon>Lentzea</taxon>
    </lineage>
</organism>
<dbReference type="Proteomes" id="UP001285352">
    <property type="component" value="Unassembled WGS sequence"/>
</dbReference>
<proteinExistence type="predicted"/>
<sequence>MKVLVGYATAAGSTEGIARWIADRLSGRGYDVVTHVMEEGTSTAGYDAYVLGSAVHDRAWLPAGAAFLRHQRKLLKGKPVWLFSVGLPGALRGPLRRWAGMEAATILGELVDEVTPVEHQLFTGVVSKGAFGRFGALAFRAVGGCFGDFRDRAAVETWADGIADSLDTVKAATIHRPY</sequence>
<reference evidence="2 3" key="1">
    <citation type="submission" date="2023-11" db="EMBL/GenBank/DDBJ databases">
        <title>Lentzea sokolovensis, sp. nov., Lentzea kristufkii, sp. nov., and Lentzea miocenensis, sp. nov., rare actinobacteria from Sokolov Coal Basin, Miocene lacustrine sediment, Czech Republic.</title>
        <authorList>
            <person name="Lara A."/>
            <person name="Kotroba L."/>
            <person name="Nouioui I."/>
            <person name="Neumann-Schaal M."/>
            <person name="Mast Y."/>
            <person name="Chronakova A."/>
        </authorList>
    </citation>
    <scope>NUCLEOTIDE SEQUENCE [LARGE SCALE GENOMIC DNA]</scope>
    <source>
        <strain evidence="2 3">BCCO 10_0061</strain>
    </source>
</reference>
<dbReference type="RefSeq" id="WP_319973720.1">
    <property type="nucleotide sequence ID" value="NZ_JAXAVU010000002.1"/>
</dbReference>
<accession>A0ABU4URG1</accession>
<keyword evidence="3" id="KW-1185">Reference proteome</keyword>
<dbReference type="EMBL" id="JAXAVU010000002">
    <property type="protein sequence ID" value="MDX8141393.1"/>
    <property type="molecule type" value="Genomic_DNA"/>
</dbReference>
<reference evidence="2 3" key="2">
    <citation type="submission" date="2023-11" db="EMBL/GenBank/DDBJ databases">
        <authorList>
            <person name="Lara A.C."/>
            <person name="Chronakova A."/>
        </authorList>
    </citation>
    <scope>NUCLEOTIDE SEQUENCE [LARGE SCALE GENOMIC DNA]</scope>
    <source>
        <strain evidence="2 3">BCCO 10_0061</strain>
    </source>
</reference>
<evidence type="ECO:0000313" key="2">
    <source>
        <dbReference type="EMBL" id="MDX8141393.1"/>
    </source>
</evidence>
<comment type="caution">
    <text evidence="2">The sequence shown here is derived from an EMBL/GenBank/DDBJ whole genome shotgun (WGS) entry which is preliminary data.</text>
</comment>
<name>A0ABU4URG1_9PSEU</name>
<dbReference type="SUPFAM" id="SSF52218">
    <property type="entry name" value="Flavoproteins"/>
    <property type="match status" value="1"/>
</dbReference>
<evidence type="ECO:0000259" key="1">
    <source>
        <dbReference type="PROSITE" id="PS50902"/>
    </source>
</evidence>
<dbReference type="InterPro" id="IPR008254">
    <property type="entry name" value="Flavodoxin/NO_synth"/>
</dbReference>
<dbReference type="Gene3D" id="3.40.50.360">
    <property type="match status" value="1"/>
</dbReference>
<protein>
    <submittedName>
        <fullName evidence="2">Flavodoxin domain-containing protein</fullName>
    </submittedName>
</protein>
<dbReference type="PROSITE" id="PS50902">
    <property type="entry name" value="FLAVODOXIN_LIKE"/>
    <property type="match status" value="1"/>
</dbReference>
<dbReference type="InterPro" id="IPR029039">
    <property type="entry name" value="Flavoprotein-like_sf"/>
</dbReference>
<gene>
    <name evidence="2" type="ORF">SK854_04660</name>
</gene>